<keyword evidence="2" id="KW-0472">Membrane</keyword>
<name>A0A5B7E3T6_PORTR</name>
<sequence>MNEIIQVQQTVSEIIDRKEKFERREDRSAWGSAHTLTSITQLSHSSIKLLTASAPPQSIKPVNKTDAAHHNTEASSCLSSSPGSLDPLPQLTPPSLQHPSSAVHPLVVRVVGLGGAGRVLWLPRHHNQVLLSATQGATLCHHRGHNHIPCLTVALTAHNLTTLSLTHNLVQLALFCLILLSEALFCLTFLSVALFCLSLLSVALFCLTFLFVALF</sequence>
<feature type="compositionally biased region" description="Low complexity" evidence="1">
    <location>
        <begin position="75"/>
        <end position="89"/>
    </location>
</feature>
<evidence type="ECO:0000256" key="1">
    <source>
        <dbReference type="SAM" id="MobiDB-lite"/>
    </source>
</evidence>
<feature type="region of interest" description="Disordered" evidence="1">
    <location>
        <begin position="56"/>
        <end position="97"/>
    </location>
</feature>
<accession>A0A5B7E3T6</accession>
<evidence type="ECO:0000256" key="2">
    <source>
        <dbReference type="SAM" id="Phobius"/>
    </source>
</evidence>
<comment type="caution">
    <text evidence="3">The sequence shown here is derived from an EMBL/GenBank/DDBJ whole genome shotgun (WGS) entry which is preliminary data.</text>
</comment>
<feature type="transmembrane region" description="Helical" evidence="2">
    <location>
        <begin position="194"/>
        <end position="214"/>
    </location>
</feature>
<protein>
    <submittedName>
        <fullName evidence="3">Uncharacterized protein</fullName>
    </submittedName>
</protein>
<evidence type="ECO:0000313" key="4">
    <source>
        <dbReference type="Proteomes" id="UP000324222"/>
    </source>
</evidence>
<gene>
    <name evidence="3" type="ORF">E2C01_021621</name>
</gene>
<keyword evidence="2" id="KW-1133">Transmembrane helix</keyword>
<proteinExistence type="predicted"/>
<evidence type="ECO:0000313" key="3">
    <source>
        <dbReference type="EMBL" id="MPC28418.1"/>
    </source>
</evidence>
<keyword evidence="4" id="KW-1185">Reference proteome</keyword>
<reference evidence="3 4" key="1">
    <citation type="submission" date="2019-05" db="EMBL/GenBank/DDBJ databases">
        <title>Another draft genome of Portunus trituberculatus and its Hox gene families provides insights of decapod evolution.</title>
        <authorList>
            <person name="Jeong J.-H."/>
            <person name="Song I."/>
            <person name="Kim S."/>
            <person name="Choi T."/>
            <person name="Kim D."/>
            <person name="Ryu S."/>
            <person name="Kim W."/>
        </authorList>
    </citation>
    <scope>NUCLEOTIDE SEQUENCE [LARGE SCALE GENOMIC DNA]</scope>
    <source>
        <tissue evidence="3">Muscle</tissue>
    </source>
</reference>
<dbReference type="Proteomes" id="UP000324222">
    <property type="component" value="Unassembled WGS sequence"/>
</dbReference>
<feature type="transmembrane region" description="Helical" evidence="2">
    <location>
        <begin position="169"/>
        <end position="187"/>
    </location>
</feature>
<keyword evidence="2" id="KW-0812">Transmembrane</keyword>
<dbReference type="EMBL" id="VSRR010001909">
    <property type="protein sequence ID" value="MPC28418.1"/>
    <property type="molecule type" value="Genomic_DNA"/>
</dbReference>
<dbReference type="AlphaFoldDB" id="A0A5B7E3T6"/>
<organism evidence="3 4">
    <name type="scientific">Portunus trituberculatus</name>
    <name type="common">Swimming crab</name>
    <name type="synonym">Neptunus trituberculatus</name>
    <dbReference type="NCBI Taxonomy" id="210409"/>
    <lineage>
        <taxon>Eukaryota</taxon>
        <taxon>Metazoa</taxon>
        <taxon>Ecdysozoa</taxon>
        <taxon>Arthropoda</taxon>
        <taxon>Crustacea</taxon>
        <taxon>Multicrustacea</taxon>
        <taxon>Malacostraca</taxon>
        <taxon>Eumalacostraca</taxon>
        <taxon>Eucarida</taxon>
        <taxon>Decapoda</taxon>
        <taxon>Pleocyemata</taxon>
        <taxon>Brachyura</taxon>
        <taxon>Eubrachyura</taxon>
        <taxon>Portunoidea</taxon>
        <taxon>Portunidae</taxon>
        <taxon>Portuninae</taxon>
        <taxon>Portunus</taxon>
    </lineage>
</organism>